<evidence type="ECO:0000259" key="11">
    <source>
        <dbReference type="Pfam" id="PF20671"/>
    </source>
</evidence>
<dbReference type="InterPro" id="IPR048320">
    <property type="entry name" value="COG3_N"/>
</dbReference>
<evidence type="ECO:0000256" key="9">
    <source>
        <dbReference type="SAM" id="MobiDB-lite"/>
    </source>
</evidence>
<keyword evidence="7" id="KW-0472">Membrane</keyword>
<feature type="domain" description="Conserved oligomeric Golgi complex subunit 3 C-terminal" evidence="11">
    <location>
        <begin position="304"/>
        <end position="635"/>
    </location>
</feature>
<evidence type="ECO:0000256" key="4">
    <source>
        <dbReference type="ARBA" id="ARBA00022448"/>
    </source>
</evidence>
<keyword evidence="6" id="KW-0333">Golgi apparatus</keyword>
<dbReference type="STRING" id="933852.A0A0C3BIT4"/>
<gene>
    <name evidence="12" type="ORF">M408DRAFT_320536</name>
</gene>
<feature type="region of interest" description="Disordered" evidence="9">
    <location>
        <begin position="452"/>
        <end position="478"/>
    </location>
</feature>
<dbReference type="EMBL" id="KN824282">
    <property type="protein sequence ID" value="KIM31431.1"/>
    <property type="molecule type" value="Genomic_DNA"/>
</dbReference>
<feature type="region of interest" description="Disordered" evidence="9">
    <location>
        <begin position="62"/>
        <end position="110"/>
    </location>
</feature>
<accession>A0A0C3BIT4</accession>
<keyword evidence="13" id="KW-1185">Reference proteome</keyword>
<comment type="subcellular location">
    <subcellularLocation>
        <location evidence="1">Golgi apparatus membrane</location>
        <topology evidence="1">Peripheral membrane protein</topology>
    </subcellularLocation>
</comment>
<dbReference type="InterPro" id="IPR007265">
    <property type="entry name" value="COG_su3"/>
</dbReference>
<dbReference type="OrthoDB" id="296793at2759"/>
<dbReference type="GO" id="GO:0006891">
    <property type="term" value="P:intra-Golgi vesicle-mediated transport"/>
    <property type="evidence" value="ECO:0007669"/>
    <property type="project" value="TreeGrafter"/>
</dbReference>
<dbReference type="HOGENOM" id="CLU_011639_1_0_1"/>
<evidence type="ECO:0000256" key="6">
    <source>
        <dbReference type="ARBA" id="ARBA00023034"/>
    </source>
</evidence>
<evidence type="ECO:0000313" key="13">
    <source>
        <dbReference type="Proteomes" id="UP000054097"/>
    </source>
</evidence>
<dbReference type="GO" id="GO:0005801">
    <property type="term" value="C:cis-Golgi network"/>
    <property type="evidence" value="ECO:0007669"/>
    <property type="project" value="InterPro"/>
</dbReference>
<comment type="similarity">
    <text evidence="2">Belongs to the COG3 family.</text>
</comment>
<dbReference type="PANTHER" id="PTHR13302">
    <property type="entry name" value="CONSERVED OLIGOMERIC GOLGI COMPLEX COMPONENT 3"/>
    <property type="match status" value="1"/>
</dbReference>
<feature type="compositionally biased region" description="Acidic residues" evidence="9">
    <location>
        <begin position="545"/>
        <end position="554"/>
    </location>
</feature>
<dbReference type="Proteomes" id="UP000054097">
    <property type="component" value="Unassembled WGS sequence"/>
</dbReference>
<evidence type="ECO:0000256" key="3">
    <source>
        <dbReference type="ARBA" id="ARBA00020976"/>
    </source>
</evidence>
<reference evidence="13" key="2">
    <citation type="submission" date="2015-01" db="EMBL/GenBank/DDBJ databases">
        <title>Evolutionary Origins and Diversification of the Mycorrhizal Mutualists.</title>
        <authorList>
            <consortium name="DOE Joint Genome Institute"/>
            <consortium name="Mycorrhizal Genomics Consortium"/>
            <person name="Kohler A."/>
            <person name="Kuo A."/>
            <person name="Nagy L.G."/>
            <person name="Floudas D."/>
            <person name="Copeland A."/>
            <person name="Barry K.W."/>
            <person name="Cichocki N."/>
            <person name="Veneault-Fourrey C."/>
            <person name="LaButti K."/>
            <person name="Lindquist E.A."/>
            <person name="Lipzen A."/>
            <person name="Lundell T."/>
            <person name="Morin E."/>
            <person name="Murat C."/>
            <person name="Riley R."/>
            <person name="Ohm R."/>
            <person name="Sun H."/>
            <person name="Tunlid A."/>
            <person name="Henrissat B."/>
            <person name="Grigoriev I.V."/>
            <person name="Hibbett D.S."/>
            <person name="Martin F."/>
        </authorList>
    </citation>
    <scope>NUCLEOTIDE SEQUENCE [LARGE SCALE GENOMIC DNA]</scope>
    <source>
        <strain evidence="13">MAFF 305830</strain>
    </source>
</reference>
<keyword evidence="4" id="KW-0813">Transport</keyword>
<sequence>MSNTHQRRPQALTTGTTSATPRPVIALDAWEAAISLQEEQVESINVWKSHCEQKPLPLKSEDEQATVISRPGTPLRTLKKENTLRSSRPGTPAGNLPPNKGRHSLHPANPISTPQQFHDWFALIDRSMQHSQEAHFRSHLSRLNEHLDECNTLAHKLDQVDGQVLQMRDAWQGVEDGGRSLQEASEQLLKEKDRLVNVTDSISARLAYFQELERATRILNHPGENLVLQPDFLIMVERVDICLEYLQNHRDYREADIYILRFQQCLIRAMSLVKIFFATSVRSLAADIERQLGEKTISAMSVTHLLYAKFDAMGTQMFPLLGELERRTVAYPSDLGSLLEECQTTYLAARKSLLTPRVMSEIKGLDPANSELIELTRTGCGYLRQLCGDEFVLYRRFFNSGEDKLYRYLETLCDFLYDDLRPRILHEQRINILCEVCTVLQALMVLGNDISASGSTSDEEDVNESVVPPTPGEEPESNGLQKLQIGQLLQMILQDAQTRLVFKAQSIIQSEIRLHIPTEKDLRYPEILIEYRQAMSQKHKQEPRESDDDLEDTQSTEVGQTWYPSVQKTAWMMQLLQQFVKPVIYRDIAQEAVSFCRESLEVAAQRIATKDERFGPIDSKLFLIRHFIVLKDLTDRIKLSLGDSQEEDAHRGTESFFGASLFRPSALLGSFAYLGVPKLLSGTDTPLNIDQELKTVCERLISLCVSKATLPVKSFVERSSAYLDAFSANQTTEKRDLLSQEFATPKQALETNQEFKLVCEREVRFWVSRVRLYLDDERMVAALFSPLQHQIVEEYALFRGLLAGRYGPELLREAFTEHGLLTALRQWDEAAS</sequence>
<dbReference type="GO" id="GO:0006886">
    <property type="term" value="P:intracellular protein transport"/>
    <property type="evidence" value="ECO:0007669"/>
    <property type="project" value="InterPro"/>
</dbReference>
<evidence type="ECO:0000256" key="8">
    <source>
        <dbReference type="ARBA" id="ARBA00031339"/>
    </source>
</evidence>
<protein>
    <recommendedName>
        <fullName evidence="3">Conserved oligomeric Golgi complex subunit 3</fullName>
    </recommendedName>
    <alternativeName>
        <fullName evidence="8">Component of oligomeric Golgi complex 3</fullName>
    </alternativeName>
</protein>
<proteinExistence type="inferred from homology"/>
<name>A0A0C3BIT4_SERVB</name>
<evidence type="ECO:0000256" key="2">
    <source>
        <dbReference type="ARBA" id="ARBA00009936"/>
    </source>
</evidence>
<keyword evidence="5" id="KW-0653">Protein transport</keyword>
<evidence type="ECO:0000313" key="12">
    <source>
        <dbReference type="EMBL" id="KIM31431.1"/>
    </source>
</evidence>
<feature type="region of interest" description="Disordered" evidence="9">
    <location>
        <begin position="1"/>
        <end position="20"/>
    </location>
</feature>
<dbReference type="GO" id="GO:0017119">
    <property type="term" value="C:Golgi transport complex"/>
    <property type="evidence" value="ECO:0007669"/>
    <property type="project" value="TreeGrafter"/>
</dbReference>
<evidence type="ECO:0000256" key="1">
    <source>
        <dbReference type="ARBA" id="ARBA00004395"/>
    </source>
</evidence>
<feature type="domain" description="Conserved oligomeric Golgi complex subunit 3 N-terminal" evidence="10">
    <location>
        <begin position="139"/>
        <end position="282"/>
    </location>
</feature>
<feature type="compositionally biased region" description="Polar residues" evidence="9">
    <location>
        <begin position="11"/>
        <end position="20"/>
    </location>
</feature>
<dbReference type="AlphaFoldDB" id="A0A0C3BIT4"/>
<dbReference type="Pfam" id="PF20671">
    <property type="entry name" value="COG3_C"/>
    <property type="match status" value="1"/>
</dbReference>
<dbReference type="GO" id="GO:0000139">
    <property type="term" value="C:Golgi membrane"/>
    <property type="evidence" value="ECO:0007669"/>
    <property type="project" value="UniProtKB-SubCell"/>
</dbReference>
<feature type="region of interest" description="Disordered" evidence="9">
    <location>
        <begin position="535"/>
        <end position="558"/>
    </location>
</feature>
<evidence type="ECO:0000256" key="7">
    <source>
        <dbReference type="ARBA" id="ARBA00023136"/>
    </source>
</evidence>
<evidence type="ECO:0000259" key="10">
    <source>
        <dbReference type="Pfam" id="PF04136"/>
    </source>
</evidence>
<dbReference type="InterPro" id="IPR048685">
    <property type="entry name" value="COG3_C"/>
</dbReference>
<evidence type="ECO:0000256" key="5">
    <source>
        <dbReference type="ARBA" id="ARBA00022927"/>
    </source>
</evidence>
<reference evidence="12 13" key="1">
    <citation type="submission" date="2014-04" db="EMBL/GenBank/DDBJ databases">
        <authorList>
            <consortium name="DOE Joint Genome Institute"/>
            <person name="Kuo A."/>
            <person name="Zuccaro A."/>
            <person name="Kohler A."/>
            <person name="Nagy L.G."/>
            <person name="Floudas D."/>
            <person name="Copeland A."/>
            <person name="Barry K.W."/>
            <person name="Cichocki N."/>
            <person name="Veneault-Fourrey C."/>
            <person name="LaButti K."/>
            <person name="Lindquist E.A."/>
            <person name="Lipzen A."/>
            <person name="Lundell T."/>
            <person name="Morin E."/>
            <person name="Murat C."/>
            <person name="Sun H."/>
            <person name="Tunlid A."/>
            <person name="Henrissat B."/>
            <person name="Grigoriev I.V."/>
            <person name="Hibbett D.S."/>
            <person name="Martin F."/>
            <person name="Nordberg H.P."/>
            <person name="Cantor M.N."/>
            <person name="Hua S.X."/>
        </authorList>
    </citation>
    <scope>NUCLEOTIDE SEQUENCE [LARGE SCALE GENOMIC DNA]</scope>
    <source>
        <strain evidence="12 13">MAFF 305830</strain>
    </source>
</reference>
<organism evidence="12 13">
    <name type="scientific">Serendipita vermifera MAFF 305830</name>
    <dbReference type="NCBI Taxonomy" id="933852"/>
    <lineage>
        <taxon>Eukaryota</taxon>
        <taxon>Fungi</taxon>
        <taxon>Dikarya</taxon>
        <taxon>Basidiomycota</taxon>
        <taxon>Agaricomycotina</taxon>
        <taxon>Agaricomycetes</taxon>
        <taxon>Sebacinales</taxon>
        <taxon>Serendipitaceae</taxon>
        <taxon>Serendipita</taxon>
    </lineage>
</organism>
<dbReference type="Pfam" id="PF04136">
    <property type="entry name" value="COG3_N"/>
    <property type="match status" value="1"/>
</dbReference>
<dbReference type="PANTHER" id="PTHR13302:SF8">
    <property type="entry name" value="CONSERVED OLIGOMERIC GOLGI COMPLEX SUBUNIT 3"/>
    <property type="match status" value="1"/>
</dbReference>
<dbReference type="GO" id="GO:0007030">
    <property type="term" value="P:Golgi organization"/>
    <property type="evidence" value="ECO:0007669"/>
    <property type="project" value="TreeGrafter"/>
</dbReference>